<name>A0A0W1A3L1_9GAMM</name>
<keyword evidence="5" id="KW-1185">Reference proteome</keyword>
<dbReference type="Pfam" id="PF18421">
    <property type="entry name" value="Peptidase_M23_N"/>
    <property type="match status" value="1"/>
</dbReference>
<protein>
    <submittedName>
        <fullName evidence="4">Peptidase, M23/M37 family</fullName>
    </submittedName>
</protein>
<dbReference type="FunFam" id="2.70.70.10:FF:000019">
    <property type="entry name" value="M23 family peptidase"/>
    <property type="match status" value="1"/>
</dbReference>
<dbReference type="PANTHER" id="PTHR21666">
    <property type="entry name" value="PEPTIDASE-RELATED"/>
    <property type="match status" value="1"/>
</dbReference>
<organism evidence="4 5">
    <name type="scientific">Legionella worsleiensis</name>
    <dbReference type="NCBI Taxonomy" id="45076"/>
    <lineage>
        <taxon>Bacteria</taxon>
        <taxon>Pseudomonadati</taxon>
        <taxon>Pseudomonadota</taxon>
        <taxon>Gammaproteobacteria</taxon>
        <taxon>Legionellales</taxon>
        <taxon>Legionellaceae</taxon>
        <taxon>Legionella</taxon>
    </lineage>
</organism>
<dbReference type="GO" id="GO:0004222">
    <property type="term" value="F:metalloendopeptidase activity"/>
    <property type="evidence" value="ECO:0007669"/>
    <property type="project" value="TreeGrafter"/>
</dbReference>
<dbReference type="EMBL" id="LNZC01000031">
    <property type="protein sequence ID" value="KTD75950.1"/>
    <property type="molecule type" value="Genomic_DNA"/>
</dbReference>
<evidence type="ECO:0000259" key="3">
    <source>
        <dbReference type="Pfam" id="PF18421"/>
    </source>
</evidence>
<evidence type="ECO:0000259" key="2">
    <source>
        <dbReference type="Pfam" id="PF01551"/>
    </source>
</evidence>
<evidence type="ECO:0000313" key="4">
    <source>
        <dbReference type="EMBL" id="KTD75950.1"/>
    </source>
</evidence>
<dbReference type="RefSeq" id="WP_058494260.1">
    <property type="nucleotide sequence ID" value="NZ_CBCRUR010000017.1"/>
</dbReference>
<accession>A0A0W1A3L1</accession>
<dbReference type="PANTHER" id="PTHR21666:SF285">
    <property type="entry name" value="M23 FAMILY METALLOPEPTIDASE"/>
    <property type="match status" value="1"/>
</dbReference>
<feature type="signal peptide" evidence="1">
    <location>
        <begin position="1"/>
        <end position="18"/>
    </location>
</feature>
<dbReference type="Gene3D" id="2.60.40.1590">
    <property type="entry name" value="Peptidoglycan hydrolase domains"/>
    <property type="match status" value="1"/>
</dbReference>
<feature type="domain" description="Peptidase family M23 N-terminal" evidence="3">
    <location>
        <begin position="26"/>
        <end position="98"/>
    </location>
</feature>
<dbReference type="OrthoDB" id="9805070at2"/>
<dbReference type="Proteomes" id="UP000054662">
    <property type="component" value="Unassembled WGS sequence"/>
</dbReference>
<dbReference type="PATRIC" id="fig|45076.6.peg.2764"/>
<keyword evidence="1" id="KW-0732">Signal</keyword>
<feature type="domain" description="M23ase beta-sheet core" evidence="2">
    <location>
        <begin position="172"/>
        <end position="266"/>
    </location>
</feature>
<feature type="chain" id="PRO_5006919352" evidence="1">
    <location>
        <begin position="19"/>
        <end position="298"/>
    </location>
</feature>
<dbReference type="InterPro" id="IPR040487">
    <property type="entry name" value="Peptidase_M23_N"/>
</dbReference>
<dbReference type="SUPFAM" id="SSF51261">
    <property type="entry name" value="Duplicated hybrid motif"/>
    <property type="match status" value="1"/>
</dbReference>
<proteinExistence type="predicted"/>
<evidence type="ECO:0000256" key="1">
    <source>
        <dbReference type="SAM" id="SignalP"/>
    </source>
</evidence>
<dbReference type="AlphaFoldDB" id="A0A0W1A3L1"/>
<dbReference type="STRING" id="45076.Lwor_2516"/>
<dbReference type="Gene3D" id="2.70.70.10">
    <property type="entry name" value="Glucose Permease (Domain IIA)"/>
    <property type="match status" value="1"/>
</dbReference>
<dbReference type="Pfam" id="PF01551">
    <property type="entry name" value="Peptidase_M23"/>
    <property type="match status" value="1"/>
</dbReference>
<gene>
    <name evidence="4" type="ORF">Lwor_2516</name>
</gene>
<dbReference type="InterPro" id="IPR016047">
    <property type="entry name" value="M23ase_b-sheet_dom"/>
</dbReference>
<evidence type="ECO:0000313" key="5">
    <source>
        <dbReference type="Proteomes" id="UP000054662"/>
    </source>
</evidence>
<dbReference type="InterPro" id="IPR050570">
    <property type="entry name" value="Cell_wall_metabolism_enzyme"/>
</dbReference>
<dbReference type="CDD" id="cd12797">
    <property type="entry name" value="M23_peptidase"/>
    <property type="match status" value="1"/>
</dbReference>
<sequence length="298" mass="33403">MIKSICSALLLWSLSSQLLGWALPENHSVNGGLTIIPVDSNHQPEAYYQGKRIPIIPSVKPNQWLLVVAIPLTSREPIHYLDLTKPIQSTIPFQVSDKFYTTQYLRIKDINKVDPQPQDLVRIKNETKKLAQIYAHYSNQNPFQKKYTAPLNGEISSLFGLKRVYNKQPKDPHSGLDIASPEGQPIHAVNDGVVANIGDYFFTGKTVIIDHGMGVFSLYAHLSKITVTSGERIKQGKELGLVGMTGRVTGPHLHWSMIVNQTLVDPLLFVPLRHIALKPTVKPQKLPKTNNHSQEKSW</sequence>
<comment type="caution">
    <text evidence="4">The sequence shown here is derived from an EMBL/GenBank/DDBJ whole genome shotgun (WGS) entry which is preliminary data.</text>
</comment>
<reference evidence="4 5" key="1">
    <citation type="submission" date="2015-11" db="EMBL/GenBank/DDBJ databases">
        <title>Genomic analysis of 38 Legionella species identifies large and diverse effector repertoires.</title>
        <authorList>
            <person name="Burstein D."/>
            <person name="Amaro F."/>
            <person name="Zusman T."/>
            <person name="Lifshitz Z."/>
            <person name="Cohen O."/>
            <person name="Gilbert J.A."/>
            <person name="Pupko T."/>
            <person name="Shuman H.A."/>
            <person name="Segal G."/>
        </authorList>
    </citation>
    <scope>NUCLEOTIDE SEQUENCE [LARGE SCALE GENOMIC DNA]</scope>
    <source>
        <strain evidence="4 5">ATCC 49508</strain>
    </source>
</reference>
<dbReference type="InterPro" id="IPR011055">
    <property type="entry name" value="Dup_hybrid_motif"/>
</dbReference>